<dbReference type="GeneID" id="102699804"/>
<reference evidence="1" key="1">
    <citation type="journal article" date="2013" name="Nat. Commun.">
        <title>Whole-genome sequencing of Oryza brachyantha reveals mechanisms underlying Oryza genome evolution.</title>
        <authorList>
            <person name="Chen J."/>
            <person name="Huang Q."/>
            <person name="Gao D."/>
            <person name="Wang J."/>
            <person name="Lang Y."/>
            <person name="Liu T."/>
            <person name="Li B."/>
            <person name="Bai Z."/>
            <person name="Luis Goicoechea J."/>
            <person name="Liang C."/>
            <person name="Chen C."/>
            <person name="Zhang W."/>
            <person name="Sun S."/>
            <person name="Liao Y."/>
            <person name="Zhang X."/>
            <person name="Yang L."/>
            <person name="Song C."/>
            <person name="Wang M."/>
            <person name="Shi J."/>
            <person name="Liu G."/>
            <person name="Liu J."/>
            <person name="Zhou H."/>
            <person name="Zhou W."/>
            <person name="Yu Q."/>
            <person name="An N."/>
            <person name="Chen Y."/>
            <person name="Cai Q."/>
            <person name="Wang B."/>
            <person name="Liu B."/>
            <person name="Min J."/>
            <person name="Huang Y."/>
            <person name="Wu H."/>
            <person name="Li Z."/>
            <person name="Zhang Y."/>
            <person name="Yin Y."/>
            <person name="Song W."/>
            <person name="Jiang J."/>
            <person name="Jackson S.A."/>
            <person name="Wing R.A."/>
            <person name="Wang J."/>
            <person name="Chen M."/>
        </authorList>
    </citation>
    <scope>NUCLEOTIDE SEQUENCE [LARGE SCALE GENOMIC DNA]</scope>
    <source>
        <strain evidence="1">cv. IRGC 101232</strain>
    </source>
</reference>
<gene>
    <name evidence="1" type="primary">LOC102699804</name>
</gene>
<reference evidence="1" key="2">
    <citation type="submission" date="2013-04" db="UniProtKB">
        <authorList>
            <consortium name="EnsemblPlants"/>
        </authorList>
    </citation>
    <scope>IDENTIFICATION</scope>
</reference>
<dbReference type="eggNOG" id="ENOG502R3HR">
    <property type="taxonomic scope" value="Eukaryota"/>
</dbReference>
<keyword evidence="2" id="KW-1185">Reference proteome</keyword>
<dbReference type="OrthoDB" id="691075at2759"/>
<accession>J3MUH8</accession>
<dbReference type="Proteomes" id="UP000006038">
    <property type="component" value="Chromosome 8"/>
</dbReference>
<protein>
    <submittedName>
        <fullName evidence="1">Uncharacterized protein</fullName>
    </submittedName>
</protein>
<dbReference type="PANTHER" id="PTHR35510:SF2">
    <property type="entry name" value="OS08G0520600 PROTEIN"/>
    <property type="match status" value="1"/>
</dbReference>
<dbReference type="EnsemblPlants" id="OB08G27590.1">
    <property type="protein sequence ID" value="OB08G27590.1"/>
    <property type="gene ID" value="OB08G27590"/>
</dbReference>
<evidence type="ECO:0000313" key="2">
    <source>
        <dbReference type="Proteomes" id="UP000006038"/>
    </source>
</evidence>
<dbReference type="Gramene" id="OB08G27590.1">
    <property type="protein sequence ID" value="OB08G27590.1"/>
    <property type="gene ID" value="OB08G27590"/>
</dbReference>
<sequence length="230" mass="23873">MVVLMEECPGGVALKRKGAEEPELFLCPGDVDGGFPLACRATKMRRLVRDDAPAAAAADDVAMGEAASTAEAAGGEGAMMVYEPADSAGGVGLLGQLRRLQPWTTSLRAGAGWIRDMLREADSRTVRQLLSGVQEDSAGMALVPCGSSPAPIAAGPSMAEDTAEAAEEDSEGSVAAMEIEEEEGVRLAQTLGGAGAGCGEGYLFRRWPRHCLAQPQLPVIGQASPAMWSW</sequence>
<dbReference type="KEGG" id="obr:102699804"/>
<organism evidence="1">
    <name type="scientific">Oryza brachyantha</name>
    <name type="common">malo sina</name>
    <dbReference type="NCBI Taxonomy" id="4533"/>
    <lineage>
        <taxon>Eukaryota</taxon>
        <taxon>Viridiplantae</taxon>
        <taxon>Streptophyta</taxon>
        <taxon>Embryophyta</taxon>
        <taxon>Tracheophyta</taxon>
        <taxon>Spermatophyta</taxon>
        <taxon>Magnoliopsida</taxon>
        <taxon>Liliopsida</taxon>
        <taxon>Poales</taxon>
        <taxon>Poaceae</taxon>
        <taxon>BOP clade</taxon>
        <taxon>Oryzoideae</taxon>
        <taxon>Oryzeae</taxon>
        <taxon>Oryzinae</taxon>
        <taxon>Oryza</taxon>
    </lineage>
</organism>
<proteinExistence type="predicted"/>
<dbReference type="PANTHER" id="PTHR35510">
    <property type="entry name" value="DBH-LIKE MONOOXYGENASE"/>
    <property type="match status" value="1"/>
</dbReference>
<dbReference type="AlphaFoldDB" id="J3MUH8"/>
<dbReference type="RefSeq" id="XP_006660291.1">
    <property type="nucleotide sequence ID" value="XM_006660228.2"/>
</dbReference>
<name>J3MUH8_ORYBR</name>
<evidence type="ECO:0000313" key="1">
    <source>
        <dbReference type="EnsemblPlants" id="OB08G27590.1"/>
    </source>
</evidence>
<dbReference type="HOGENOM" id="CLU_1191387_0_0_1"/>
<dbReference type="OMA" id="FRRWPQH"/>